<dbReference type="InterPro" id="IPR000253">
    <property type="entry name" value="FHA_dom"/>
</dbReference>
<dbReference type="SMART" id="SM00240">
    <property type="entry name" value="FHA"/>
    <property type="match status" value="1"/>
</dbReference>
<evidence type="ECO:0000256" key="1">
    <source>
        <dbReference type="ARBA" id="ARBA00012528"/>
    </source>
</evidence>
<dbReference type="RefSeq" id="WP_149110275.1">
    <property type="nucleotide sequence ID" value="NZ_CP042425.1"/>
</dbReference>
<dbReference type="InterPro" id="IPR043128">
    <property type="entry name" value="Rev_trsase/Diguanyl_cyclase"/>
</dbReference>
<dbReference type="KEGG" id="lrs:PX52LOC_02378"/>
<evidence type="ECO:0000313" key="6">
    <source>
        <dbReference type="Proteomes" id="UP000324974"/>
    </source>
</evidence>
<dbReference type="FunFam" id="3.30.70.270:FF:000001">
    <property type="entry name" value="Diguanylate cyclase domain protein"/>
    <property type="match status" value="1"/>
</dbReference>
<dbReference type="EMBL" id="CP042425">
    <property type="protein sequence ID" value="QEL15458.1"/>
    <property type="molecule type" value="Genomic_DNA"/>
</dbReference>
<dbReference type="InterPro" id="IPR000160">
    <property type="entry name" value="GGDEF_dom"/>
</dbReference>
<evidence type="ECO:0000259" key="3">
    <source>
        <dbReference type="PROSITE" id="PS50006"/>
    </source>
</evidence>
<proteinExistence type="predicted"/>
<evidence type="ECO:0000313" key="5">
    <source>
        <dbReference type="EMBL" id="QEL15458.1"/>
    </source>
</evidence>
<feature type="domain" description="FHA" evidence="3">
    <location>
        <begin position="56"/>
        <end position="106"/>
    </location>
</feature>
<dbReference type="OrthoDB" id="244535at2"/>
<dbReference type="Proteomes" id="UP000324974">
    <property type="component" value="Chromosome"/>
</dbReference>
<evidence type="ECO:0000259" key="4">
    <source>
        <dbReference type="PROSITE" id="PS50887"/>
    </source>
</evidence>
<dbReference type="SUPFAM" id="SSF55073">
    <property type="entry name" value="Nucleotide cyclase"/>
    <property type="match status" value="1"/>
</dbReference>
<comment type="catalytic activity">
    <reaction evidence="2">
        <text>2 GTP = 3',3'-c-di-GMP + 2 diphosphate</text>
        <dbReference type="Rhea" id="RHEA:24898"/>
        <dbReference type="ChEBI" id="CHEBI:33019"/>
        <dbReference type="ChEBI" id="CHEBI:37565"/>
        <dbReference type="ChEBI" id="CHEBI:58805"/>
        <dbReference type="EC" id="2.7.7.65"/>
    </reaction>
</comment>
<gene>
    <name evidence="5" type="ORF">PX52LOC_02378</name>
</gene>
<keyword evidence="6" id="KW-1185">Reference proteome</keyword>
<dbReference type="PANTHER" id="PTHR45138">
    <property type="entry name" value="REGULATORY COMPONENTS OF SENSORY TRANSDUCTION SYSTEM"/>
    <property type="match status" value="1"/>
</dbReference>
<accession>A0A5C1AEJ9</accession>
<dbReference type="InterPro" id="IPR008984">
    <property type="entry name" value="SMAD_FHA_dom_sf"/>
</dbReference>
<dbReference type="NCBIfam" id="TIGR00254">
    <property type="entry name" value="GGDEF"/>
    <property type="match status" value="1"/>
</dbReference>
<dbReference type="SUPFAM" id="SSF49879">
    <property type="entry name" value="SMAD/FHA domain"/>
    <property type="match status" value="1"/>
</dbReference>
<dbReference type="PROSITE" id="PS50006">
    <property type="entry name" value="FHA_DOMAIN"/>
    <property type="match status" value="1"/>
</dbReference>
<name>A0A5C1AEJ9_9BACT</name>
<protein>
    <recommendedName>
        <fullName evidence="1">diguanylate cyclase</fullName>
        <ecNumber evidence="1">2.7.7.65</ecNumber>
    </recommendedName>
</protein>
<feature type="domain" description="GGDEF" evidence="4">
    <location>
        <begin position="174"/>
        <end position="305"/>
    </location>
</feature>
<evidence type="ECO:0000256" key="2">
    <source>
        <dbReference type="ARBA" id="ARBA00034247"/>
    </source>
</evidence>
<sequence length="305" mass="33839">MARATRVITAADLTRTEVSEQSMDRPSGHLVNASLIYIYPKSFQSGQRYVIGSTPVTLGRGSECKLSIPDTSVSRFHSRVEIGADGRHHVTDLGSTNGTFVNNTRTTEGPLADGDYLRVGNCIFRYLSGGNVEAEYHEEIYRLTVLDPLTGVFNRRYLMEILNREVARSVRYRRPLAVALFGIDFFKVVNDTHGHIAGDMTLRELAARVSGLIRTDEVFARYGGEEFAVVMTETARERAAAFGERIRAAVEAIPFTFEAQTYPVTVSVGIGTTDGAEPTTPEEILRRADELLYQAKRLGRNRVVV</sequence>
<organism evidence="5 6">
    <name type="scientific">Limnoglobus roseus</name>
    <dbReference type="NCBI Taxonomy" id="2598579"/>
    <lineage>
        <taxon>Bacteria</taxon>
        <taxon>Pseudomonadati</taxon>
        <taxon>Planctomycetota</taxon>
        <taxon>Planctomycetia</taxon>
        <taxon>Gemmatales</taxon>
        <taxon>Gemmataceae</taxon>
        <taxon>Limnoglobus</taxon>
    </lineage>
</organism>
<dbReference type="Gene3D" id="2.60.200.20">
    <property type="match status" value="1"/>
</dbReference>
<dbReference type="Pfam" id="PF00990">
    <property type="entry name" value="GGDEF"/>
    <property type="match status" value="1"/>
</dbReference>
<reference evidence="6" key="1">
    <citation type="submission" date="2019-08" db="EMBL/GenBank/DDBJ databases">
        <title>Limnoglobus roseus gen. nov., sp. nov., a novel freshwater planctomycete with a giant genome from the family Gemmataceae.</title>
        <authorList>
            <person name="Kulichevskaya I.S."/>
            <person name="Naumoff D.G."/>
            <person name="Miroshnikov K."/>
            <person name="Ivanova A."/>
            <person name="Philippov D.A."/>
            <person name="Hakobyan A."/>
            <person name="Rijpstra I.C."/>
            <person name="Sinninghe Damste J.S."/>
            <person name="Liesack W."/>
            <person name="Dedysh S.N."/>
        </authorList>
    </citation>
    <scope>NUCLEOTIDE SEQUENCE [LARGE SCALE GENOMIC DNA]</scope>
    <source>
        <strain evidence="6">PX52</strain>
    </source>
</reference>
<dbReference type="CDD" id="cd01949">
    <property type="entry name" value="GGDEF"/>
    <property type="match status" value="1"/>
</dbReference>
<dbReference type="SMART" id="SM00267">
    <property type="entry name" value="GGDEF"/>
    <property type="match status" value="1"/>
</dbReference>
<dbReference type="CDD" id="cd00060">
    <property type="entry name" value="FHA"/>
    <property type="match status" value="1"/>
</dbReference>
<dbReference type="Pfam" id="PF00498">
    <property type="entry name" value="FHA"/>
    <property type="match status" value="1"/>
</dbReference>
<dbReference type="PANTHER" id="PTHR45138:SF9">
    <property type="entry name" value="DIGUANYLATE CYCLASE DGCM-RELATED"/>
    <property type="match status" value="1"/>
</dbReference>
<dbReference type="InterPro" id="IPR029787">
    <property type="entry name" value="Nucleotide_cyclase"/>
</dbReference>
<dbReference type="AlphaFoldDB" id="A0A5C1AEJ9"/>
<dbReference type="InterPro" id="IPR050469">
    <property type="entry name" value="Diguanylate_Cyclase"/>
</dbReference>
<dbReference type="PROSITE" id="PS50887">
    <property type="entry name" value="GGDEF"/>
    <property type="match status" value="1"/>
</dbReference>
<dbReference type="EC" id="2.7.7.65" evidence="1"/>
<dbReference type="Gene3D" id="3.30.70.270">
    <property type="match status" value="1"/>
</dbReference>
<dbReference type="GO" id="GO:0052621">
    <property type="term" value="F:diguanylate cyclase activity"/>
    <property type="evidence" value="ECO:0007669"/>
    <property type="project" value="UniProtKB-EC"/>
</dbReference>